<feature type="domain" description="BRCT" evidence="14">
    <location>
        <begin position="746"/>
        <end position="817"/>
    </location>
</feature>
<evidence type="ECO:0000256" key="12">
    <source>
        <dbReference type="ARBA" id="ARBA00034005"/>
    </source>
</evidence>
<dbReference type="InterPro" id="IPR012340">
    <property type="entry name" value="NA-bd_OB-fold"/>
</dbReference>
<dbReference type="STRING" id="1157962.A0A250X4Q0"/>
<keyword evidence="8" id="KW-0862">Zinc</keyword>
<dbReference type="InterPro" id="IPR010994">
    <property type="entry name" value="RuvA_2-like"/>
</dbReference>
<dbReference type="InterPro" id="IPR004150">
    <property type="entry name" value="NAD_DNA_ligase_OB"/>
</dbReference>
<dbReference type="InterPro" id="IPR003583">
    <property type="entry name" value="Hlx-hairpin-Hlx_DNA-bd_motif"/>
</dbReference>
<dbReference type="PROSITE" id="PS50172">
    <property type="entry name" value="BRCT"/>
    <property type="match status" value="1"/>
</dbReference>
<dbReference type="GO" id="GO:0003677">
    <property type="term" value="F:DNA binding"/>
    <property type="evidence" value="ECO:0007669"/>
    <property type="project" value="InterPro"/>
</dbReference>
<keyword evidence="10" id="KW-0520">NAD</keyword>
<dbReference type="SUPFAM" id="SSF47781">
    <property type="entry name" value="RuvA domain 2-like"/>
    <property type="match status" value="1"/>
</dbReference>
<comment type="catalytic activity">
    <reaction evidence="12">
        <text>NAD(+) + (deoxyribonucleotide)n-3'-hydroxyl + 5'-phospho-(deoxyribonucleotide)m = (deoxyribonucleotide)n+m + AMP + beta-nicotinamide D-nucleotide.</text>
        <dbReference type="EC" id="6.5.1.2"/>
    </reaction>
</comment>
<dbReference type="InterPro" id="IPR013839">
    <property type="entry name" value="DNAligase_adenylation"/>
</dbReference>
<dbReference type="EC" id="6.5.1.2" evidence="3"/>
<keyword evidence="5" id="KW-0235">DNA replication</keyword>
<comment type="function">
    <text evidence="2">DNA ligase that catalyzes the formation of phosphodiester linkages between 5'-phosphoryl and 3'-hydroxyl groups in double-stranded DNA using NAD as a coenzyme and as the energy source for the reaction. It is essential for DNA replication and repair of damaged DNA.</text>
</comment>
<dbReference type="CDD" id="cd17748">
    <property type="entry name" value="BRCT_DNA_ligase_like"/>
    <property type="match status" value="1"/>
</dbReference>
<evidence type="ECO:0000256" key="9">
    <source>
        <dbReference type="ARBA" id="ARBA00022842"/>
    </source>
</evidence>
<dbReference type="InterPro" id="IPR036420">
    <property type="entry name" value="BRCT_dom_sf"/>
</dbReference>
<evidence type="ECO:0000256" key="2">
    <source>
        <dbReference type="ARBA" id="ARBA00004067"/>
    </source>
</evidence>
<dbReference type="SMART" id="SM00292">
    <property type="entry name" value="BRCT"/>
    <property type="match status" value="1"/>
</dbReference>
<feature type="compositionally biased region" description="Low complexity" evidence="13">
    <location>
        <begin position="704"/>
        <end position="715"/>
    </location>
</feature>
<dbReference type="NCBIfam" id="TIGR00575">
    <property type="entry name" value="dnlj"/>
    <property type="match status" value="1"/>
</dbReference>
<dbReference type="Pfam" id="PF01653">
    <property type="entry name" value="DNA_ligase_aden"/>
    <property type="match status" value="1"/>
</dbReference>
<dbReference type="CDD" id="cd00114">
    <property type="entry name" value="LIGANc"/>
    <property type="match status" value="1"/>
</dbReference>
<dbReference type="SMART" id="SM00278">
    <property type="entry name" value="HhH1"/>
    <property type="match status" value="2"/>
</dbReference>
<keyword evidence="4" id="KW-0436">Ligase</keyword>
<keyword evidence="7" id="KW-0227">DNA damage</keyword>
<dbReference type="InterPro" id="IPR001357">
    <property type="entry name" value="BRCT_dom"/>
</dbReference>
<dbReference type="NCBIfam" id="NF005932">
    <property type="entry name" value="PRK07956.1"/>
    <property type="match status" value="1"/>
</dbReference>
<comment type="cofactor">
    <cofactor evidence="1">
        <name>Mg(2+)</name>
        <dbReference type="ChEBI" id="CHEBI:18420"/>
    </cofactor>
</comment>
<dbReference type="Gene3D" id="3.40.50.10190">
    <property type="entry name" value="BRCT domain"/>
    <property type="match status" value="1"/>
</dbReference>
<evidence type="ECO:0000256" key="10">
    <source>
        <dbReference type="ARBA" id="ARBA00023027"/>
    </source>
</evidence>
<dbReference type="Gene3D" id="2.40.50.140">
    <property type="entry name" value="Nucleic acid-binding proteins"/>
    <property type="match status" value="1"/>
</dbReference>
<dbReference type="SUPFAM" id="SSF50249">
    <property type="entry name" value="Nucleic acid-binding proteins"/>
    <property type="match status" value="1"/>
</dbReference>
<accession>A0A250X4Q0</accession>
<evidence type="ECO:0000256" key="4">
    <source>
        <dbReference type="ARBA" id="ARBA00022598"/>
    </source>
</evidence>
<evidence type="ECO:0000256" key="5">
    <source>
        <dbReference type="ARBA" id="ARBA00022705"/>
    </source>
</evidence>
<name>A0A250X4Q0_9CHLO</name>
<dbReference type="GO" id="GO:0006281">
    <property type="term" value="P:DNA repair"/>
    <property type="evidence" value="ECO:0007669"/>
    <property type="project" value="UniProtKB-KW"/>
</dbReference>
<dbReference type="PROSITE" id="PS01055">
    <property type="entry name" value="DNA_LIGASE_N1"/>
    <property type="match status" value="1"/>
</dbReference>
<dbReference type="OrthoDB" id="446168at2759"/>
<evidence type="ECO:0000256" key="13">
    <source>
        <dbReference type="SAM" id="MobiDB-lite"/>
    </source>
</evidence>
<evidence type="ECO:0000256" key="11">
    <source>
        <dbReference type="ARBA" id="ARBA00023204"/>
    </source>
</evidence>
<dbReference type="InterPro" id="IPR013840">
    <property type="entry name" value="DNAligase_N"/>
</dbReference>
<evidence type="ECO:0000256" key="8">
    <source>
        <dbReference type="ARBA" id="ARBA00022833"/>
    </source>
</evidence>
<dbReference type="HAMAP" id="MF_01588">
    <property type="entry name" value="DNA_ligase_A"/>
    <property type="match status" value="1"/>
</dbReference>
<protein>
    <recommendedName>
        <fullName evidence="3">DNA ligase (NAD(+))</fullName>
        <ecNumber evidence="3">6.5.1.2</ecNumber>
    </recommendedName>
</protein>
<proteinExistence type="inferred from homology"/>
<gene>
    <name evidence="15" type="ORF">CEUSTIGMA_g5509.t1</name>
</gene>
<evidence type="ECO:0000256" key="6">
    <source>
        <dbReference type="ARBA" id="ARBA00022723"/>
    </source>
</evidence>
<dbReference type="Gene3D" id="3.30.470.30">
    <property type="entry name" value="DNA ligase/mRNA capping enzyme"/>
    <property type="match status" value="1"/>
</dbReference>
<dbReference type="SUPFAM" id="SSF52113">
    <property type="entry name" value="BRCT domain"/>
    <property type="match status" value="1"/>
</dbReference>
<evidence type="ECO:0000256" key="1">
    <source>
        <dbReference type="ARBA" id="ARBA00001946"/>
    </source>
</evidence>
<dbReference type="Gene3D" id="1.10.287.610">
    <property type="entry name" value="Helix hairpin bin"/>
    <property type="match status" value="1"/>
</dbReference>
<evidence type="ECO:0000259" key="14">
    <source>
        <dbReference type="PROSITE" id="PS50172"/>
    </source>
</evidence>
<dbReference type="SUPFAM" id="SSF56091">
    <property type="entry name" value="DNA ligase/mRNA capping enzyme, catalytic domain"/>
    <property type="match status" value="1"/>
</dbReference>
<dbReference type="EMBL" id="BEGY01000029">
    <property type="protein sequence ID" value="GAX78067.1"/>
    <property type="molecule type" value="Genomic_DNA"/>
</dbReference>
<dbReference type="Pfam" id="PF03120">
    <property type="entry name" value="OB_DNA_ligase"/>
    <property type="match status" value="1"/>
</dbReference>
<dbReference type="Pfam" id="PF12826">
    <property type="entry name" value="HHH_2"/>
    <property type="match status" value="1"/>
</dbReference>
<organism evidence="15 16">
    <name type="scientific">Chlamydomonas eustigma</name>
    <dbReference type="NCBI Taxonomy" id="1157962"/>
    <lineage>
        <taxon>Eukaryota</taxon>
        <taxon>Viridiplantae</taxon>
        <taxon>Chlorophyta</taxon>
        <taxon>core chlorophytes</taxon>
        <taxon>Chlorophyceae</taxon>
        <taxon>CS clade</taxon>
        <taxon>Chlamydomonadales</taxon>
        <taxon>Chlamydomonadaceae</taxon>
        <taxon>Chlamydomonas</taxon>
    </lineage>
</organism>
<comment type="caution">
    <text evidence="15">The sequence shown here is derived from an EMBL/GenBank/DDBJ whole genome shotgun (WGS) entry which is preliminary data.</text>
</comment>
<evidence type="ECO:0000256" key="3">
    <source>
        <dbReference type="ARBA" id="ARBA00012722"/>
    </source>
</evidence>
<feature type="region of interest" description="Disordered" evidence="13">
    <location>
        <begin position="695"/>
        <end position="715"/>
    </location>
</feature>
<dbReference type="AlphaFoldDB" id="A0A250X4Q0"/>
<dbReference type="InterPro" id="IPR041663">
    <property type="entry name" value="DisA/LigA_HHH"/>
</dbReference>
<dbReference type="Gene3D" id="1.10.150.20">
    <property type="entry name" value="5' to 3' exonuclease, C-terminal subdomain"/>
    <property type="match status" value="2"/>
</dbReference>
<evidence type="ECO:0000313" key="15">
    <source>
        <dbReference type="EMBL" id="GAX78067.1"/>
    </source>
</evidence>
<keyword evidence="6" id="KW-0479">Metal-binding</keyword>
<evidence type="ECO:0000256" key="7">
    <source>
        <dbReference type="ARBA" id="ARBA00022763"/>
    </source>
</evidence>
<dbReference type="GO" id="GO:0006260">
    <property type="term" value="P:DNA replication"/>
    <property type="evidence" value="ECO:0007669"/>
    <property type="project" value="UniProtKB-KW"/>
</dbReference>
<dbReference type="GO" id="GO:0003911">
    <property type="term" value="F:DNA ligase (NAD+) activity"/>
    <property type="evidence" value="ECO:0007669"/>
    <property type="project" value="UniProtKB-EC"/>
</dbReference>
<dbReference type="Pfam" id="PF00533">
    <property type="entry name" value="BRCT"/>
    <property type="match status" value="1"/>
</dbReference>
<keyword evidence="11" id="KW-0234">DNA repair</keyword>
<dbReference type="PIRSF" id="PIRSF001604">
    <property type="entry name" value="LigA"/>
    <property type="match status" value="1"/>
</dbReference>
<dbReference type="GO" id="GO:0046872">
    <property type="term" value="F:metal ion binding"/>
    <property type="evidence" value="ECO:0007669"/>
    <property type="project" value="UniProtKB-KW"/>
</dbReference>
<dbReference type="InterPro" id="IPR001679">
    <property type="entry name" value="DNA_ligase"/>
</dbReference>
<sequence length="824" mass="88539">MQASVIRISPGGWFPPQNRFINMTLNHRIINVPFFLGWTARQHEGGNVSNVTCPSQLSRGSASHIQNSVDINYDELNRLRAQVVHHDQLYHSQGAPEISDDAYDALKARLKLMESVTPASSSSHPAPVGSYPTPSALTKIKHMVPMLSLLSVKSVQEVNEWHRKLLTKLPADWSLGGTSGQILSWMVEPKVDGLALSLLYRDGRLVQAATRGDGATGENVTHNASVIKGIPLAMEAAGSKEVQGILEVRGEVYMLREDLEKVNQEQVSSGLSTFANTRNAAAGSLRLLDPATCAARRLSFFAYQLLTQPLPNIEIEGLEASSHEGSLAAFPVGIQTQSGCLDWLSSQGFATSSDNLLCTDGLENALKAAQEWMEGRNALGYEVDGVVLKLNELRLQSLLGHSGADPEWAIALKFPAQEAFTKLTGLSVNVGRSGQVIPVAELEPVSINGVSISRATLHNIGVVQSLDVRVGDTVLVKRAGDVIPQVVMPMVEMRTGTEVPWQAPACCPCCGQGLVIEGGKGDNALSLWCKNPVCGGQSAQLILHFAKTCLVGSNLGIGIVTQLMEAGLLTSIVDFFTLTEEKLLTLPNFGQKRAAQVVTGIASAAEHMTCATLLAGLGVPTVGHKTSKDLERAFDGNFQRVQSASLEQLTTIPGIGPKTAASLISWFQNPANMEMLRHLELCGLSCMSPLKARSSKGTRESISSKRTSLDSSSTSVTGLIGERNAQYREEMRSEELPDEICSLSGLEGKTFVMTGSLSVRTLSRKQFSDLLSAHGAALIDTVTTKVDAVLFGEKPGKSKIEKAKKCGVALMSEKEFWDTYGRDG</sequence>
<keyword evidence="9" id="KW-0460">Magnesium</keyword>
<dbReference type="InterPro" id="IPR018239">
    <property type="entry name" value="DNA_ligase_AS"/>
</dbReference>
<evidence type="ECO:0000313" key="16">
    <source>
        <dbReference type="Proteomes" id="UP000232323"/>
    </source>
</evidence>
<reference evidence="15 16" key="1">
    <citation type="submission" date="2017-08" db="EMBL/GenBank/DDBJ databases">
        <title>Acidophilic green algal genome provides insights into adaptation to an acidic environment.</title>
        <authorList>
            <person name="Hirooka S."/>
            <person name="Hirose Y."/>
            <person name="Kanesaki Y."/>
            <person name="Higuchi S."/>
            <person name="Fujiwara T."/>
            <person name="Onuma R."/>
            <person name="Era A."/>
            <person name="Ohbayashi R."/>
            <person name="Uzuka A."/>
            <person name="Nozaki H."/>
            <person name="Yoshikawa H."/>
            <person name="Miyagishima S.Y."/>
        </authorList>
    </citation>
    <scope>NUCLEOTIDE SEQUENCE [LARGE SCALE GENOMIC DNA]</scope>
    <source>
        <strain evidence="15 16">NIES-2499</strain>
    </source>
</reference>
<keyword evidence="16" id="KW-1185">Reference proteome</keyword>
<dbReference type="Proteomes" id="UP000232323">
    <property type="component" value="Unassembled WGS sequence"/>
</dbReference>
<dbReference type="SMART" id="SM00532">
    <property type="entry name" value="LIGANc"/>
    <property type="match status" value="1"/>
</dbReference>